<sequence>MTNNQDSLNNVILEMEKKYGKGSAVFLGAKSNNSVESVSTGIPSLDNIIGVKGYPKGRIVEIYGPESSGKTTIALHAVTQAQKEDKVVAYIDLENALDPKYAQAIGVDLQNMIIAQPNSGEQALDIVEHLVKNNQVDLVIIDSVAALVPVVELESNMEDQQMGAQARLMSRGLRKINAALANSKTIVIFINQLRDKIGIMFGNPEVTSGGKALKYYSSLRIDVRKDKSIKDVELVTGNYIKAKIVKNKVGIPFLSTTLRVNYGEGVDILEDIINEAVTKKILVKKGS</sequence>
<dbReference type="InterPro" id="IPR049428">
    <property type="entry name" value="RecA-like_N"/>
</dbReference>
<evidence type="ECO:0000256" key="2">
    <source>
        <dbReference type="ARBA" id="ARBA00022741"/>
    </source>
</evidence>
<dbReference type="InterPro" id="IPR020588">
    <property type="entry name" value="RecA_ATP-bd"/>
</dbReference>
<dbReference type="GO" id="GO:0005524">
    <property type="term" value="F:ATP binding"/>
    <property type="evidence" value="ECO:0007669"/>
    <property type="project" value="UniProtKB-KW"/>
</dbReference>
<dbReference type="CDD" id="cd00983">
    <property type="entry name" value="RecA"/>
    <property type="match status" value="1"/>
</dbReference>
<dbReference type="AlphaFoldDB" id="A0A2C9M2J8"/>
<keyword evidence="3 5" id="KW-0067">ATP-binding</keyword>
<feature type="domain" description="RecA family profile 1" evidence="7">
    <location>
        <begin position="34"/>
        <end position="193"/>
    </location>
</feature>
<dbReference type="PANTHER" id="PTHR45900">
    <property type="entry name" value="RECA"/>
    <property type="match status" value="1"/>
</dbReference>
<keyword evidence="4 6" id="KW-0233">DNA recombination</keyword>
<dbReference type="PRINTS" id="PR00142">
    <property type="entry name" value="RECA"/>
</dbReference>
<keyword evidence="6" id="KW-0227">DNA damage</keyword>
<dbReference type="GO" id="GO:0003697">
    <property type="term" value="F:single-stranded DNA binding"/>
    <property type="evidence" value="ECO:0007669"/>
    <property type="project" value="InterPro"/>
</dbReference>
<dbReference type="InterPro" id="IPR013765">
    <property type="entry name" value="DNA_recomb/repair_RecA"/>
</dbReference>
<evidence type="ECO:0000256" key="1">
    <source>
        <dbReference type="ARBA" id="ARBA00009391"/>
    </source>
</evidence>
<reference evidence="9" key="1">
    <citation type="submission" date="2020-05" db="UniProtKB">
        <authorList>
            <consortium name="EnsemblMetazoa"/>
        </authorList>
    </citation>
    <scope>IDENTIFICATION</scope>
    <source>
        <strain evidence="9">BB02</strain>
    </source>
</reference>
<dbReference type="NCBIfam" id="TIGR02012">
    <property type="entry name" value="tigrfam_recA"/>
    <property type="match status" value="1"/>
</dbReference>
<dbReference type="InterPro" id="IPR003593">
    <property type="entry name" value="AAA+_ATPase"/>
</dbReference>
<dbReference type="SUPFAM" id="SSF52540">
    <property type="entry name" value="P-loop containing nucleoside triphosphate hydrolases"/>
    <property type="match status" value="1"/>
</dbReference>
<evidence type="ECO:0000313" key="10">
    <source>
        <dbReference type="Proteomes" id="UP000076420"/>
    </source>
</evidence>
<dbReference type="InterPro" id="IPR027417">
    <property type="entry name" value="P-loop_NTPase"/>
</dbReference>
<dbReference type="STRING" id="6526.A0A2C9M2J8"/>
<dbReference type="Gene3D" id="3.40.50.300">
    <property type="entry name" value="P-loop containing nucleotide triphosphate hydrolases"/>
    <property type="match status" value="1"/>
</dbReference>
<feature type="domain" description="RecA family profile 2" evidence="8">
    <location>
        <begin position="198"/>
        <end position="271"/>
    </location>
</feature>
<evidence type="ECO:0000313" key="9">
    <source>
        <dbReference type="EnsemblMetazoa" id="BGLB037810-PA"/>
    </source>
</evidence>
<proteinExistence type="inferred from homology"/>
<dbReference type="GO" id="GO:0140664">
    <property type="term" value="F:ATP-dependent DNA damage sensor activity"/>
    <property type="evidence" value="ECO:0007669"/>
    <property type="project" value="InterPro"/>
</dbReference>
<gene>
    <name evidence="9" type="primary">106064458</name>
</gene>
<keyword evidence="6" id="KW-0238">DNA-binding</keyword>
<evidence type="ECO:0000256" key="3">
    <source>
        <dbReference type="ARBA" id="ARBA00022840"/>
    </source>
</evidence>
<dbReference type="Pfam" id="PF00154">
    <property type="entry name" value="RecA_N"/>
    <property type="match status" value="1"/>
</dbReference>
<dbReference type="PANTHER" id="PTHR45900:SF1">
    <property type="entry name" value="MITOCHONDRIAL DNA REPAIR PROTEIN RECA HOMOLOG-RELATED"/>
    <property type="match status" value="1"/>
</dbReference>
<dbReference type="Proteomes" id="UP000076420">
    <property type="component" value="Unassembled WGS sequence"/>
</dbReference>
<evidence type="ECO:0000256" key="4">
    <source>
        <dbReference type="ARBA" id="ARBA00023172"/>
    </source>
</evidence>
<dbReference type="PROSITE" id="PS50162">
    <property type="entry name" value="RECA_2"/>
    <property type="match status" value="1"/>
</dbReference>
<comment type="similarity">
    <text evidence="1 5">Belongs to the RecA family.</text>
</comment>
<name>A0A2C9M2J8_BIOGL</name>
<dbReference type="GO" id="GO:0006281">
    <property type="term" value="P:DNA repair"/>
    <property type="evidence" value="ECO:0007669"/>
    <property type="project" value="InterPro"/>
</dbReference>
<evidence type="ECO:0000259" key="7">
    <source>
        <dbReference type="PROSITE" id="PS50162"/>
    </source>
</evidence>
<accession>A0A2C9M2J8</accession>
<evidence type="ECO:0008006" key="11">
    <source>
        <dbReference type="Google" id="ProtNLM"/>
    </source>
</evidence>
<organism evidence="9 10">
    <name type="scientific">Biomphalaria glabrata</name>
    <name type="common">Bloodfluke planorb</name>
    <name type="synonym">Freshwater snail</name>
    <dbReference type="NCBI Taxonomy" id="6526"/>
    <lineage>
        <taxon>Eukaryota</taxon>
        <taxon>Metazoa</taxon>
        <taxon>Spiralia</taxon>
        <taxon>Lophotrochozoa</taxon>
        <taxon>Mollusca</taxon>
        <taxon>Gastropoda</taxon>
        <taxon>Heterobranchia</taxon>
        <taxon>Euthyneura</taxon>
        <taxon>Panpulmonata</taxon>
        <taxon>Hygrophila</taxon>
        <taxon>Lymnaeoidea</taxon>
        <taxon>Planorbidae</taxon>
        <taxon>Biomphalaria</taxon>
    </lineage>
</organism>
<dbReference type="InterPro" id="IPR020587">
    <property type="entry name" value="RecA_monomer-monomer_interface"/>
</dbReference>
<evidence type="ECO:0000256" key="5">
    <source>
        <dbReference type="RuleBase" id="RU003422"/>
    </source>
</evidence>
<dbReference type="EnsemblMetazoa" id="BGLB037810-RA">
    <property type="protein sequence ID" value="BGLB037810-PA"/>
    <property type="gene ID" value="BGLB037810"/>
</dbReference>
<evidence type="ECO:0000256" key="6">
    <source>
        <dbReference type="RuleBase" id="RU004527"/>
    </source>
</evidence>
<dbReference type="VEuPathDB" id="VectorBase:BGLB037810"/>
<evidence type="ECO:0000259" key="8">
    <source>
        <dbReference type="PROSITE" id="PS50163"/>
    </source>
</evidence>
<protein>
    <recommendedName>
        <fullName evidence="11">Recombinase A</fullName>
    </recommendedName>
</protein>
<dbReference type="PROSITE" id="PS50163">
    <property type="entry name" value="RECA_3"/>
    <property type="match status" value="1"/>
</dbReference>
<dbReference type="SMART" id="SM00382">
    <property type="entry name" value="AAA"/>
    <property type="match status" value="1"/>
</dbReference>
<keyword evidence="2 5" id="KW-0547">Nucleotide-binding</keyword>
<dbReference type="GO" id="GO:0006310">
    <property type="term" value="P:DNA recombination"/>
    <property type="evidence" value="ECO:0007669"/>
    <property type="project" value="UniProtKB-KW"/>
</dbReference>